<evidence type="ECO:0000259" key="2">
    <source>
        <dbReference type="Pfam" id="PF08994"/>
    </source>
</evidence>
<dbReference type="Pfam" id="PF08994">
    <property type="entry name" value="T4_Gp59_C"/>
    <property type="match status" value="1"/>
</dbReference>
<feature type="domain" description="Bacteriophage T4 Gp59 helicase assembly protein C-terminal" evidence="2">
    <location>
        <begin position="113"/>
        <end position="216"/>
    </location>
</feature>
<feature type="domain" description="Bacteriophage T4 Gp59 helicase assembly protein N-terminal" evidence="1">
    <location>
        <begin position="14"/>
        <end position="106"/>
    </location>
</feature>
<evidence type="ECO:0000313" key="4">
    <source>
        <dbReference type="Proteomes" id="UP000024445"/>
    </source>
</evidence>
<keyword evidence="3" id="KW-0067">ATP-binding</keyword>
<protein>
    <submittedName>
        <fullName evidence="3">Loader of gp41 DNA helicase</fullName>
    </submittedName>
</protein>
<dbReference type="InterPro" id="IPR037082">
    <property type="entry name" value="Phage_T4_Gp59_C_sf"/>
</dbReference>
<dbReference type="Gene3D" id="1.10.220.50">
    <property type="entry name" value="Bacteriophage T4, Gp59, helicase assembly protein, C-terminal domain"/>
    <property type="match status" value="1"/>
</dbReference>
<dbReference type="OrthoDB" id="7067at10239"/>
<keyword evidence="3" id="KW-0347">Helicase</keyword>
<dbReference type="HAMAP" id="MF_04156">
    <property type="entry name" value="HELIC_LOADER_T4"/>
    <property type="match status" value="1"/>
</dbReference>
<keyword evidence="3" id="KW-0547">Nucleotide-binding</keyword>
<name>A0A023W563_9CAUD</name>
<dbReference type="InterPro" id="IPR015086">
    <property type="entry name" value="Phage_T4_Gp59_C"/>
</dbReference>
<dbReference type="RefSeq" id="YP_009030293.1">
    <property type="nucleotide sequence ID" value="NC_024121.1"/>
</dbReference>
<dbReference type="InterPro" id="IPR023197">
    <property type="entry name" value="Phage_T4_Gp59_dom_sf"/>
</dbReference>
<dbReference type="GeneID" id="19485120"/>
<dbReference type="SUPFAM" id="SSF48493">
    <property type="entry name" value="gene 59 helicase assembly protein"/>
    <property type="match status" value="1"/>
</dbReference>
<proteinExistence type="inferred from homology"/>
<keyword evidence="4" id="KW-1185">Reference proteome</keyword>
<dbReference type="InterPro" id="IPR015085">
    <property type="entry name" value="Phage_T4_Gp59_N"/>
</dbReference>
<dbReference type="Pfam" id="PF08993">
    <property type="entry name" value="T4_Gp59_N"/>
    <property type="match status" value="1"/>
</dbReference>
<organism evidence="3 4">
    <name type="scientific">Serratia phage PS2</name>
    <dbReference type="NCBI Taxonomy" id="1481112"/>
    <lineage>
        <taxon>Viruses</taxon>
        <taxon>Duplodnaviria</taxon>
        <taxon>Heunggongvirae</taxon>
        <taxon>Uroviricota</taxon>
        <taxon>Caudoviricetes</taxon>
        <taxon>Muldoonvirus</taxon>
        <taxon>Muldoonvirus PS2</taxon>
    </lineage>
</organism>
<gene>
    <name evidence="3" type="ORF">PS2_246</name>
</gene>
<dbReference type="PIRSF" id="PIRSF004374">
    <property type="entry name" value="Phage-associated_Gp59"/>
    <property type="match status" value="1"/>
</dbReference>
<dbReference type="Proteomes" id="UP000024445">
    <property type="component" value="Segment"/>
</dbReference>
<evidence type="ECO:0000313" key="3">
    <source>
        <dbReference type="EMBL" id="AHY25484.1"/>
    </source>
</evidence>
<dbReference type="EMBL" id="KJ025957">
    <property type="protein sequence ID" value="AHY25484.1"/>
    <property type="molecule type" value="Genomic_DNA"/>
</dbReference>
<evidence type="ECO:0000259" key="1">
    <source>
        <dbReference type="Pfam" id="PF08993"/>
    </source>
</evidence>
<accession>A0A023W563</accession>
<sequence length="222" mass="25943">MIKTRLPPNSGIKVTGKSVYQLYLILKHQMNGKYDAVKSGWRIKVSDAAYHKRRDKYFFEKLSSKYSLKELCYIFISNLVANQNAWIGEISDADALIFYREYIGRLQRMEQIFVDDIKNIFYFSQKKDVPLGKIFEWNSVGNSSYIFKLLQTNIIGFETFLLLDSFLDVINKHNESANKELVWSSFETKLSGYKKLLDIDSAKARKLFIETIKSEKEIANRI</sequence>
<dbReference type="GO" id="GO:0004386">
    <property type="term" value="F:helicase activity"/>
    <property type="evidence" value="ECO:0007669"/>
    <property type="project" value="UniProtKB-KW"/>
</dbReference>
<dbReference type="Gene3D" id="1.10.8.60">
    <property type="match status" value="1"/>
</dbReference>
<dbReference type="InterPro" id="IPR008944">
    <property type="entry name" value="Phage_T4_Gp59"/>
</dbReference>
<reference evidence="3 4" key="1">
    <citation type="submission" date="2014-01" db="EMBL/GenBank/DDBJ databases">
        <authorList>
            <person name="Zhang G."/>
            <person name="Jin J."/>
            <person name="Li Z.J."/>
            <person name="Wang S.W."/>
            <person name="Chen S.J."/>
            <person name="Wang S.M."/>
            <person name="Wang X.T."/>
            <person name="Li Y.H."/>
            <person name="Wang J."/>
            <person name="Yang C.K."/>
            <person name="Wang L."/>
        </authorList>
    </citation>
    <scope>NUCLEOTIDE SEQUENCE [LARGE SCALE GENOMIC DNA]</scope>
</reference>
<keyword evidence="3" id="KW-0378">Hydrolase</keyword>
<dbReference type="KEGG" id="vg:19485120"/>